<comment type="function">
    <text evidence="2">May play the central regulatory role in sporulation. It may be an element of the effector pathway responsible for the activation of sporulation genes in response to nutritional stress. Spo0A may act in concert with spo0H (a sigma factor) to control the expression of some genes that are critical to the sporulation process.</text>
</comment>
<evidence type="ECO:0000256" key="3">
    <source>
        <dbReference type="PROSITE-ProRule" id="PRU00169"/>
    </source>
</evidence>
<dbReference type="PANTHER" id="PTHR43367:SF1">
    <property type="entry name" value="TWO-COMPONENT RESPONSE REGULATOR-LIKE APRR6-RELATED"/>
    <property type="match status" value="1"/>
</dbReference>
<evidence type="ECO:0000256" key="2">
    <source>
        <dbReference type="ARBA" id="ARBA00024867"/>
    </source>
</evidence>
<name>A0A2Z4U872_9FIRM</name>
<dbReference type="Proteomes" id="UP000250003">
    <property type="component" value="Chromosome"/>
</dbReference>
<evidence type="ECO:0000259" key="4">
    <source>
        <dbReference type="PROSITE" id="PS50110"/>
    </source>
</evidence>
<dbReference type="InterPro" id="IPR011006">
    <property type="entry name" value="CheY-like_superfamily"/>
</dbReference>
<dbReference type="InterPro" id="IPR036388">
    <property type="entry name" value="WH-like_DNA-bd_sf"/>
</dbReference>
<dbReference type="AlphaFoldDB" id="A0A2Z4U872"/>
<dbReference type="KEGG" id="blau:DQQ01_02400"/>
<dbReference type="RefSeq" id="WP_111918111.1">
    <property type="nucleotide sequence ID" value="NZ_CAUWHR010000003.1"/>
</dbReference>
<feature type="domain" description="ANTAR" evidence="5">
    <location>
        <begin position="123"/>
        <end position="184"/>
    </location>
</feature>
<dbReference type="OrthoDB" id="9790669at2"/>
<keyword evidence="7" id="KW-1185">Reference proteome</keyword>
<dbReference type="GO" id="GO:0003723">
    <property type="term" value="F:RNA binding"/>
    <property type="evidence" value="ECO:0007669"/>
    <property type="project" value="InterPro"/>
</dbReference>
<evidence type="ECO:0000313" key="7">
    <source>
        <dbReference type="Proteomes" id="UP000250003"/>
    </source>
</evidence>
<dbReference type="EMBL" id="CP030280">
    <property type="protein sequence ID" value="AWY97190.1"/>
    <property type="molecule type" value="Genomic_DNA"/>
</dbReference>
<dbReference type="Gene3D" id="1.10.10.10">
    <property type="entry name" value="Winged helix-like DNA-binding domain superfamily/Winged helix DNA-binding domain"/>
    <property type="match status" value="1"/>
</dbReference>
<dbReference type="Pfam" id="PF03861">
    <property type="entry name" value="ANTAR"/>
    <property type="match status" value="1"/>
</dbReference>
<feature type="domain" description="Response regulatory" evidence="4">
    <location>
        <begin position="2"/>
        <end position="117"/>
    </location>
</feature>
<feature type="modified residue" description="4-aspartylphosphate" evidence="3">
    <location>
        <position position="52"/>
    </location>
</feature>
<dbReference type="SMART" id="SM01012">
    <property type="entry name" value="ANTAR"/>
    <property type="match status" value="1"/>
</dbReference>
<evidence type="ECO:0000259" key="5">
    <source>
        <dbReference type="PROSITE" id="PS50921"/>
    </source>
</evidence>
<dbReference type="PROSITE" id="PS50110">
    <property type="entry name" value="RESPONSE_REGULATORY"/>
    <property type="match status" value="1"/>
</dbReference>
<evidence type="ECO:0000256" key="1">
    <source>
        <dbReference type="ARBA" id="ARBA00018672"/>
    </source>
</evidence>
<dbReference type="PROSITE" id="PS50921">
    <property type="entry name" value="ANTAR"/>
    <property type="match status" value="1"/>
</dbReference>
<gene>
    <name evidence="6" type="ORF">DQQ01_02400</name>
</gene>
<dbReference type="SUPFAM" id="SSF52172">
    <property type="entry name" value="CheY-like"/>
    <property type="match status" value="1"/>
</dbReference>
<dbReference type="InterPro" id="IPR008327">
    <property type="entry name" value="Sig_transdc_resp-reg_antiterm"/>
</dbReference>
<dbReference type="PIRSF" id="PIRSF036382">
    <property type="entry name" value="RR_antiterm"/>
    <property type="match status" value="1"/>
</dbReference>
<reference evidence="7" key="1">
    <citation type="submission" date="2018-06" db="EMBL/GenBank/DDBJ databases">
        <title>Description of Blautia argi sp. nov., a new anaerobic isolated from dog feces.</title>
        <authorList>
            <person name="Chang Y.-H."/>
            <person name="Paek J."/>
            <person name="Shin Y."/>
        </authorList>
    </citation>
    <scope>NUCLEOTIDE SEQUENCE [LARGE SCALE GENOMIC DNA]</scope>
    <source>
        <strain evidence="7">KCTC 15426</strain>
    </source>
</reference>
<evidence type="ECO:0000313" key="6">
    <source>
        <dbReference type="EMBL" id="AWY97190.1"/>
    </source>
</evidence>
<dbReference type="GO" id="GO:0000160">
    <property type="term" value="P:phosphorelay signal transduction system"/>
    <property type="evidence" value="ECO:0007669"/>
    <property type="project" value="InterPro"/>
</dbReference>
<dbReference type="Pfam" id="PF00072">
    <property type="entry name" value="Response_reg"/>
    <property type="match status" value="1"/>
</dbReference>
<dbReference type="InterPro" id="IPR005561">
    <property type="entry name" value="ANTAR"/>
</dbReference>
<dbReference type="PANTHER" id="PTHR43367">
    <property type="match status" value="1"/>
</dbReference>
<proteinExistence type="predicted"/>
<sequence>MRVIIADDEPIIRMDLKEILEKEGYTVAGEAADGFDAVEMCRKEQPDLVIMDVKMPLLDGLTASKIIAEEKLAETVVLLTAYCDKEFVQEAKEANVSAYFVKPVDERTFLPGLEIAVERNKTMRRLEKECETVSRRLESRTVVEQAKGVIMSKNGLTEQQAYDYIRNISREKNISMKKVAEIILMRRGK</sequence>
<dbReference type="SMART" id="SM00448">
    <property type="entry name" value="REC"/>
    <property type="match status" value="1"/>
</dbReference>
<dbReference type="Gene3D" id="3.40.50.2300">
    <property type="match status" value="1"/>
</dbReference>
<organism evidence="6 7">
    <name type="scientific">Blautia argi</name>
    <dbReference type="NCBI Taxonomy" id="1912897"/>
    <lineage>
        <taxon>Bacteria</taxon>
        <taxon>Bacillati</taxon>
        <taxon>Bacillota</taxon>
        <taxon>Clostridia</taxon>
        <taxon>Lachnospirales</taxon>
        <taxon>Lachnospiraceae</taxon>
        <taxon>Blautia</taxon>
    </lineage>
</organism>
<keyword evidence="3" id="KW-0597">Phosphoprotein</keyword>
<protein>
    <recommendedName>
        <fullName evidence="1">Stage 0 sporulation protein A homolog</fullName>
    </recommendedName>
</protein>
<dbReference type="InterPro" id="IPR001789">
    <property type="entry name" value="Sig_transdc_resp-reg_receiver"/>
</dbReference>
<accession>A0A2Z4U872</accession>